<dbReference type="Gene3D" id="3.90.226.10">
    <property type="entry name" value="2-enoyl-CoA Hydratase, Chain A, domain 1"/>
    <property type="match status" value="1"/>
</dbReference>
<dbReference type="GO" id="GO:0004175">
    <property type="term" value="F:endopeptidase activity"/>
    <property type="evidence" value="ECO:0007669"/>
    <property type="project" value="TreeGrafter"/>
</dbReference>
<dbReference type="EC" id="3.4.21.-" evidence="7"/>
<keyword evidence="4" id="KW-0720">Serine protease</keyword>
<dbReference type="InterPro" id="IPR055210">
    <property type="entry name" value="CtpA/B_N"/>
</dbReference>
<dbReference type="SUPFAM" id="SSF50156">
    <property type="entry name" value="PDZ domain-like"/>
    <property type="match status" value="1"/>
</dbReference>
<dbReference type="Pfam" id="PF22694">
    <property type="entry name" value="CtpB_N-like"/>
    <property type="match status" value="1"/>
</dbReference>
<dbReference type="InterPro" id="IPR001478">
    <property type="entry name" value="PDZ"/>
</dbReference>
<protein>
    <submittedName>
        <fullName evidence="7">Putative CtpA-like serine protease</fullName>
        <ecNumber evidence="7">3.4.21.-</ecNumber>
    </submittedName>
</protein>
<dbReference type="GO" id="GO:0006508">
    <property type="term" value="P:proteolysis"/>
    <property type="evidence" value="ECO:0007669"/>
    <property type="project" value="UniProtKB-KW"/>
</dbReference>
<dbReference type="Gene3D" id="2.30.42.10">
    <property type="match status" value="1"/>
</dbReference>
<dbReference type="InterPro" id="IPR041489">
    <property type="entry name" value="PDZ_6"/>
</dbReference>
<evidence type="ECO:0000256" key="5">
    <source>
        <dbReference type="SAM" id="Phobius"/>
    </source>
</evidence>
<dbReference type="GO" id="GO:0030288">
    <property type="term" value="C:outer membrane-bounded periplasmic space"/>
    <property type="evidence" value="ECO:0007669"/>
    <property type="project" value="TreeGrafter"/>
</dbReference>
<dbReference type="SMART" id="SM00245">
    <property type="entry name" value="TSPc"/>
    <property type="match status" value="1"/>
</dbReference>
<accession>A0A644YMI0</accession>
<evidence type="ECO:0000259" key="6">
    <source>
        <dbReference type="PROSITE" id="PS50106"/>
    </source>
</evidence>
<keyword evidence="5" id="KW-0472">Membrane</keyword>
<dbReference type="AlphaFoldDB" id="A0A644YMI0"/>
<dbReference type="EMBL" id="VSSQ01005422">
    <property type="protein sequence ID" value="MPM29091.1"/>
    <property type="molecule type" value="Genomic_DNA"/>
</dbReference>
<evidence type="ECO:0000313" key="7">
    <source>
        <dbReference type="EMBL" id="MPM29091.1"/>
    </source>
</evidence>
<evidence type="ECO:0000256" key="1">
    <source>
        <dbReference type="ARBA" id="ARBA00009179"/>
    </source>
</evidence>
<comment type="caution">
    <text evidence="7">The sequence shown here is derived from an EMBL/GenBank/DDBJ whole genome shotgun (WGS) entry which is preliminary data.</text>
</comment>
<proteinExistence type="inferred from homology"/>
<dbReference type="Pfam" id="PF17820">
    <property type="entry name" value="PDZ_6"/>
    <property type="match status" value="1"/>
</dbReference>
<dbReference type="InterPro" id="IPR036034">
    <property type="entry name" value="PDZ_sf"/>
</dbReference>
<evidence type="ECO:0000256" key="3">
    <source>
        <dbReference type="ARBA" id="ARBA00022801"/>
    </source>
</evidence>
<dbReference type="SMART" id="SM00228">
    <property type="entry name" value="PDZ"/>
    <property type="match status" value="1"/>
</dbReference>
<evidence type="ECO:0000256" key="2">
    <source>
        <dbReference type="ARBA" id="ARBA00022670"/>
    </source>
</evidence>
<dbReference type="Pfam" id="PF03572">
    <property type="entry name" value="Peptidase_S41"/>
    <property type="match status" value="1"/>
</dbReference>
<gene>
    <name evidence="7" type="ORF">SDC9_75630</name>
</gene>
<feature type="transmembrane region" description="Helical" evidence="5">
    <location>
        <begin position="7"/>
        <end position="29"/>
    </location>
</feature>
<keyword evidence="5" id="KW-0812">Transmembrane</keyword>
<keyword evidence="5" id="KW-1133">Transmembrane helix</keyword>
<dbReference type="PROSITE" id="PS50106">
    <property type="entry name" value="PDZ"/>
    <property type="match status" value="1"/>
</dbReference>
<keyword evidence="2 7" id="KW-0645">Protease</keyword>
<dbReference type="GO" id="GO:0008236">
    <property type="term" value="F:serine-type peptidase activity"/>
    <property type="evidence" value="ECO:0007669"/>
    <property type="project" value="UniProtKB-KW"/>
</dbReference>
<dbReference type="InterPro" id="IPR029045">
    <property type="entry name" value="ClpP/crotonase-like_dom_sf"/>
</dbReference>
<feature type="domain" description="PDZ" evidence="6">
    <location>
        <begin position="92"/>
        <end position="154"/>
    </location>
</feature>
<dbReference type="Gene3D" id="3.30.750.44">
    <property type="match status" value="1"/>
</dbReference>
<dbReference type="GO" id="GO:0007165">
    <property type="term" value="P:signal transduction"/>
    <property type="evidence" value="ECO:0007669"/>
    <property type="project" value="TreeGrafter"/>
</dbReference>
<name>A0A644YMI0_9ZZZZ</name>
<dbReference type="PANTHER" id="PTHR32060:SF30">
    <property type="entry name" value="CARBOXY-TERMINAL PROCESSING PROTEASE CTPA"/>
    <property type="match status" value="1"/>
</dbReference>
<comment type="similarity">
    <text evidence="1">Belongs to the peptidase S41A family.</text>
</comment>
<dbReference type="PANTHER" id="PTHR32060">
    <property type="entry name" value="TAIL-SPECIFIC PROTEASE"/>
    <property type="match status" value="1"/>
</dbReference>
<dbReference type="SUPFAM" id="SSF52096">
    <property type="entry name" value="ClpP/crotonase"/>
    <property type="match status" value="1"/>
</dbReference>
<dbReference type="NCBIfam" id="TIGR00225">
    <property type="entry name" value="prc"/>
    <property type="match status" value="1"/>
</dbReference>
<organism evidence="7">
    <name type="scientific">bioreactor metagenome</name>
    <dbReference type="NCBI Taxonomy" id="1076179"/>
    <lineage>
        <taxon>unclassified sequences</taxon>
        <taxon>metagenomes</taxon>
        <taxon>ecological metagenomes</taxon>
    </lineage>
</organism>
<dbReference type="InterPro" id="IPR005151">
    <property type="entry name" value="Tail-specific_protease"/>
</dbReference>
<keyword evidence="3 7" id="KW-0378">Hydrolase</keyword>
<sequence>MKRPDSSTISIIVCFFIIVVLSFSLIFVLGERGTAEAVDVSPLQDLAQTIRSEYYFYDDKKLDSEKLVNSAMRGMITSLDDPYAQYYTEEEYKQLLTENSGDYVGIGISVQVPDESGSMVISVYEGGPADLAGLKKGDIITQINGTPTANLSLDALIACFSNDEEKPDEIIYLRDGVETTISVKRTEVHIKRVDSSVLSNNIGYIRITEFNGSVASDFIAAAKALQDQGVRNLIIDLRDNPGGGLNEVLSVANTLIPKDSVIVSIRSKSGDERVYKSEGGEQFNMKLVVLVNGYSASASELLTGALKDYGLATIVGTQTFGKGIVQSFFHISENGGWAKMTTDAYFTPNDVCIQGVGISPDLVVELPEELKDTSIDLIEPAQDTQLKAAIGVFAQQASLPKAIAR</sequence>
<reference evidence="7" key="1">
    <citation type="submission" date="2019-08" db="EMBL/GenBank/DDBJ databases">
        <authorList>
            <person name="Kucharzyk K."/>
            <person name="Murdoch R.W."/>
            <person name="Higgins S."/>
            <person name="Loffler F."/>
        </authorList>
    </citation>
    <scope>NUCLEOTIDE SEQUENCE</scope>
</reference>
<evidence type="ECO:0000256" key="4">
    <source>
        <dbReference type="ARBA" id="ARBA00022825"/>
    </source>
</evidence>
<dbReference type="InterPro" id="IPR004447">
    <property type="entry name" value="Peptidase_S41A"/>
</dbReference>
<dbReference type="CDD" id="cd07560">
    <property type="entry name" value="Peptidase_S41_CPP"/>
    <property type="match status" value="1"/>
</dbReference>